<keyword evidence="6" id="KW-0807">Transducer</keyword>
<dbReference type="EMBL" id="VCGU01000003">
    <property type="protein sequence ID" value="TRY78397.1"/>
    <property type="molecule type" value="Genomic_DNA"/>
</dbReference>
<evidence type="ECO:0000256" key="2">
    <source>
        <dbReference type="ARBA" id="ARBA00010663"/>
    </source>
</evidence>
<keyword evidence="5 7" id="KW-0472">Membrane</keyword>
<keyword evidence="6" id="KW-0297">G-protein coupled receptor</keyword>
<dbReference type="Proteomes" id="UP000318571">
    <property type="component" value="Chromosome 11"/>
</dbReference>
<dbReference type="CDD" id="cd14978">
    <property type="entry name" value="7tmA_FMRFamide_R-like"/>
    <property type="match status" value="1"/>
</dbReference>
<dbReference type="PROSITE" id="PS50262">
    <property type="entry name" value="G_PROTEIN_RECEP_F1_2"/>
    <property type="match status" value="1"/>
</dbReference>
<evidence type="ECO:0000256" key="6">
    <source>
        <dbReference type="RuleBase" id="RU000688"/>
    </source>
</evidence>
<proteinExistence type="inferred from homology"/>
<comment type="subcellular location">
    <subcellularLocation>
        <location evidence="1">Membrane</location>
    </subcellularLocation>
</comment>
<evidence type="ECO:0000313" key="10">
    <source>
        <dbReference type="Proteomes" id="UP000318571"/>
    </source>
</evidence>
<feature type="domain" description="G-protein coupled receptors family 1 profile" evidence="8">
    <location>
        <begin position="11"/>
        <end position="337"/>
    </location>
</feature>
<dbReference type="GO" id="GO:0004930">
    <property type="term" value="F:G protein-coupled receptor activity"/>
    <property type="evidence" value="ECO:0007669"/>
    <property type="project" value="UniProtKB-KW"/>
</dbReference>
<dbReference type="PRINTS" id="PR00237">
    <property type="entry name" value="GPCRRHODOPSN"/>
</dbReference>
<organism evidence="9 10">
    <name type="scientific">Tigriopus californicus</name>
    <name type="common">Marine copepod</name>
    <dbReference type="NCBI Taxonomy" id="6832"/>
    <lineage>
        <taxon>Eukaryota</taxon>
        <taxon>Metazoa</taxon>
        <taxon>Ecdysozoa</taxon>
        <taxon>Arthropoda</taxon>
        <taxon>Crustacea</taxon>
        <taxon>Multicrustacea</taxon>
        <taxon>Hexanauplia</taxon>
        <taxon>Copepoda</taxon>
        <taxon>Harpacticoida</taxon>
        <taxon>Harpacticidae</taxon>
        <taxon>Tigriopus</taxon>
    </lineage>
</organism>
<keyword evidence="6" id="KW-0675">Receptor</keyword>
<feature type="transmembrane region" description="Helical" evidence="7">
    <location>
        <begin position="263"/>
        <end position="284"/>
    </location>
</feature>
<evidence type="ECO:0000256" key="7">
    <source>
        <dbReference type="SAM" id="Phobius"/>
    </source>
</evidence>
<feature type="transmembrane region" description="Helical" evidence="7">
    <location>
        <begin position="314"/>
        <end position="340"/>
    </location>
</feature>
<dbReference type="Pfam" id="PF00001">
    <property type="entry name" value="7tm_1"/>
    <property type="match status" value="1"/>
</dbReference>
<accession>A0A553PL30</accession>
<dbReference type="SUPFAM" id="SSF81321">
    <property type="entry name" value="Family A G protein-coupled receptor-like"/>
    <property type="match status" value="1"/>
</dbReference>
<evidence type="ECO:0000256" key="4">
    <source>
        <dbReference type="ARBA" id="ARBA00022989"/>
    </source>
</evidence>
<dbReference type="InterPro" id="IPR000276">
    <property type="entry name" value="GPCR_Rhodpsn"/>
</dbReference>
<gene>
    <name evidence="9" type="ORF">TCAL_08983</name>
</gene>
<dbReference type="AlphaFoldDB" id="A0A553PL30"/>
<evidence type="ECO:0000313" key="9">
    <source>
        <dbReference type="EMBL" id="TRY78397.1"/>
    </source>
</evidence>
<keyword evidence="3 6" id="KW-0812">Transmembrane</keyword>
<dbReference type="PROSITE" id="PS00237">
    <property type="entry name" value="G_PROTEIN_RECEP_F1_1"/>
    <property type="match status" value="1"/>
</dbReference>
<feature type="transmembrane region" description="Helical" evidence="7">
    <location>
        <begin position="32"/>
        <end position="58"/>
    </location>
</feature>
<feature type="transmembrane region" description="Helical" evidence="7">
    <location>
        <begin position="163"/>
        <end position="183"/>
    </location>
</feature>
<dbReference type="Gene3D" id="1.20.1070.10">
    <property type="entry name" value="Rhodopsin 7-helix transmembrane proteins"/>
    <property type="match status" value="1"/>
</dbReference>
<protein>
    <recommendedName>
        <fullName evidence="8">G-protein coupled receptors family 1 profile domain-containing protein</fullName>
    </recommendedName>
</protein>
<dbReference type="GO" id="GO:0016020">
    <property type="term" value="C:membrane"/>
    <property type="evidence" value="ECO:0007669"/>
    <property type="project" value="UniProtKB-SubCell"/>
</dbReference>
<evidence type="ECO:0000256" key="3">
    <source>
        <dbReference type="ARBA" id="ARBA00022692"/>
    </source>
</evidence>
<dbReference type="PANTHER" id="PTHR46641:SF2">
    <property type="entry name" value="FMRFAMIDE RECEPTOR"/>
    <property type="match status" value="1"/>
</dbReference>
<name>A0A553PL30_TIGCA</name>
<dbReference type="InterPro" id="IPR052954">
    <property type="entry name" value="GPCR-Ligand_Int"/>
</dbReference>
<feature type="transmembrane region" description="Helical" evidence="7">
    <location>
        <begin position="111"/>
        <end position="128"/>
    </location>
</feature>
<evidence type="ECO:0000256" key="5">
    <source>
        <dbReference type="ARBA" id="ARBA00023136"/>
    </source>
</evidence>
<feature type="transmembrane region" description="Helical" evidence="7">
    <location>
        <begin position="70"/>
        <end position="90"/>
    </location>
</feature>
<dbReference type="InterPro" id="IPR017452">
    <property type="entry name" value="GPCR_Rhodpsn_7TM"/>
</dbReference>
<keyword evidence="10" id="KW-1185">Reference proteome</keyword>
<evidence type="ECO:0000256" key="1">
    <source>
        <dbReference type="ARBA" id="ARBA00004370"/>
    </source>
</evidence>
<dbReference type="OMA" id="LWIFEID"/>
<evidence type="ECO:0000259" key="8">
    <source>
        <dbReference type="PROSITE" id="PS50262"/>
    </source>
</evidence>
<dbReference type="PANTHER" id="PTHR46641">
    <property type="entry name" value="FMRFAMIDE RECEPTOR-RELATED"/>
    <property type="match status" value="1"/>
</dbReference>
<reference evidence="9 10" key="1">
    <citation type="journal article" date="2018" name="Nat. Ecol. Evol.">
        <title>Genomic signatures of mitonuclear coevolution across populations of Tigriopus californicus.</title>
        <authorList>
            <person name="Barreto F.S."/>
            <person name="Watson E.T."/>
            <person name="Lima T.G."/>
            <person name="Willett C.S."/>
            <person name="Edmands S."/>
            <person name="Li W."/>
            <person name="Burton R.S."/>
        </authorList>
    </citation>
    <scope>NUCLEOTIDE SEQUENCE [LARGE SCALE GENOMIC DNA]</scope>
    <source>
        <strain evidence="9 10">San Diego</strain>
    </source>
</reference>
<keyword evidence="4 7" id="KW-1133">Transmembrane helix</keyword>
<comment type="similarity">
    <text evidence="2 6">Belongs to the G-protein coupled receptor 1 family.</text>
</comment>
<sequence length="366" mass="42727">MTVFGVFGLIGNMTSLYVLPQVKSNRSFHKMLMGLVIIDSAVIIFFVGDVSIVGQFLSSEPYLYRASYPYLIHPFRNMTLTASIFMVVAISAERYKAICHPLKYRPAYTKYIWFVMVTTVCLEIPRFFEFKLISLPDFTITYWTTALMDNETYIQFTSYWDDIITTGLLPFSGLIFFNSSIYLKIRKSFFQKYCFVDKNFINNRNLRGEFESVNPGCQKSRVSEVLAEKVQDVCQNTIPQTKGISKKDQGESRRHFKRRKEKTVVLLISIVLVFVLCHVFRLIVQIYEISLSSQVTEGHYLHCHSQDRYHVPVILRFLLIVSHVFIIINSSVNFILYCLVAKDFRKRFFLMFHCRQPTPKRSSTFS</sequence>
<comment type="caution">
    <text evidence="9">The sequence shown here is derived from an EMBL/GenBank/DDBJ whole genome shotgun (WGS) entry which is preliminary data.</text>
</comment>
<dbReference type="STRING" id="6832.A0A553PL30"/>